<dbReference type="PROSITE" id="PS51519">
    <property type="entry name" value="RWP_RK"/>
    <property type="match status" value="1"/>
</dbReference>
<evidence type="ECO:0000313" key="9">
    <source>
        <dbReference type="EMBL" id="CAK7924493.1"/>
    </source>
</evidence>
<reference evidence="9" key="1">
    <citation type="submission" date="2024-01" db="EMBL/GenBank/DDBJ databases">
        <authorList>
            <person name="Webb A."/>
        </authorList>
    </citation>
    <scope>NUCLEOTIDE SEQUENCE</scope>
    <source>
        <strain evidence="9">Pm1</strain>
    </source>
</reference>
<evidence type="ECO:0000259" key="8">
    <source>
        <dbReference type="PROSITE" id="PS51519"/>
    </source>
</evidence>
<keyword evidence="2" id="KW-0805">Transcription regulation</keyword>
<feature type="compositionally biased region" description="Polar residues" evidence="7">
    <location>
        <begin position="399"/>
        <end position="417"/>
    </location>
</feature>
<feature type="compositionally biased region" description="Low complexity" evidence="7">
    <location>
        <begin position="339"/>
        <end position="351"/>
    </location>
</feature>
<keyword evidence="3" id="KW-0175">Coiled coil</keyword>
<gene>
    <name evidence="9" type="ORF">PM001_LOCUS9643</name>
</gene>
<dbReference type="Pfam" id="PF02042">
    <property type="entry name" value="RWP-RK"/>
    <property type="match status" value="1"/>
</dbReference>
<feature type="region of interest" description="Disordered" evidence="7">
    <location>
        <begin position="391"/>
        <end position="429"/>
    </location>
</feature>
<evidence type="ECO:0000256" key="1">
    <source>
        <dbReference type="ARBA" id="ARBA00004049"/>
    </source>
</evidence>
<evidence type="ECO:0000256" key="5">
    <source>
        <dbReference type="ARBA" id="ARBA00023163"/>
    </source>
</evidence>
<protein>
    <recommendedName>
        <fullName evidence="8">RWP-RK domain-containing protein</fullName>
    </recommendedName>
</protein>
<dbReference type="InterPro" id="IPR044607">
    <property type="entry name" value="RKD-like"/>
</dbReference>
<proteinExistence type="predicted"/>
<sequence>MEFAHDLNGDNCRRLRQRLCSPAASTVSENSEDAQTLLESDFDSSVHDKSENGDAPPCEGHDVSLAPLSMGTVDSIHATIVQSPTEASRTGISFRFTLTTQEHASKRRSSRNVVEDETQRTIPGGNAQAQRDDTCHTNALVASPAVRRTATTTRWSSLKTNVHEQGSTSGVYRKQKAARPRQSSTSAVNRLIPNATRNITFAMLQPHFERPLQQAADSFGVCTTLLKKICRRNGIDNWPHRRILGLRKSIVSMAKQVEHFDGEQKRTYANQLQKLTRELEAYICTGNEPTQEFLRTLDVETAVEQQLKDATVSDLQVIPVWSSRTSLEMSCDSSARNVSEPSMPSRSLSSMDRADRTTHGLQLQVPAPALHQRALPSIASILQHQSYSSPSRAASSLSTIPTSGASHCTKTPHQEPTWQYLPPAHDETK</sequence>
<dbReference type="GO" id="GO:0003700">
    <property type="term" value="F:DNA-binding transcription factor activity"/>
    <property type="evidence" value="ECO:0007669"/>
    <property type="project" value="InterPro"/>
</dbReference>
<organism evidence="9 10">
    <name type="scientific">Peronospora matthiolae</name>
    <dbReference type="NCBI Taxonomy" id="2874970"/>
    <lineage>
        <taxon>Eukaryota</taxon>
        <taxon>Sar</taxon>
        <taxon>Stramenopiles</taxon>
        <taxon>Oomycota</taxon>
        <taxon>Peronosporomycetes</taxon>
        <taxon>Peronosporales</taxon>
        <taxon>Peronosporaceae</taxon>
        <taxon>Peronospora</taxon>
    </lineage>
</organism>
<dbReference type="PANTHER" id="PTHR46373">
    <property type="entry name" value="PROTEIN RKD4"/>
    <property type="match status" value="1"/>
</dbReference>
<keyword evidence="4" id="KW-0238">DNA-binding</keyword>
<evidence type="ECO:0000256" key="4">
    <source>
        <dbReference type="ARBA" id="ARBA00023125"/>
    </source>
</evidence>
<evidence type="ECO:0000256" key="6">
    <source>
        <dbReference type="ARBA" id="ARBA00023242"/>
    </source>
</evidence>
<name>A0AAV1TTV0_9STRA</name>
<comment type="function">
    <text evidence="1">Putative transcription factor.</text>
</comment>
<dbReference type="AlphaFoldDB" id="A0AAV1TTV0"/>
<keyword evidence="5" id="KW-0804">Transcription</keyword>
<evidence type="ECO:0000256" key="3">
    <source>
        <dbReference type="ARBA" id="ARBA00023054"/>
    </source>
</evidence>
<evidence type="ECO:0000313" key="10">
    <source>
        <dbReference type="Proteomes" id="UP001162060"/>
    </source>
</evidence>
<dbReference type="EMBL" id="CAKLBY020000075">
    <property type="protein sequence ID" value="CAK7924493.1"/>
    <property type="molecule type" value="Genomic_DNA"/>
</dbReference>
<dbReference type="InterPro" id="IPR003035">
    <property type="entry name" value="RWP-RK_dom"/>
</dbReference>
<feature type="domain" description="RWP-RK" evidence="8">
    <location>
        <begin position="175"/>
        <end position="266"/>
    </location>
</feature>
<feature type="region of interest" description="Disordered" evidence="7">
    <location>
        <begin position="332"/>
        <end position="354"/>
    </location>
</feature>
<evidence type="ECO:0000256" key="2">
    <source>
        <dbReference type="ARBA" id="ARBA00023015"/>
    </source>
</evidence>
<comment type="caution">
    <text evidence="9">The sequence shown here is derived from an EMBL/GenBank/DDBJ whole genome shotgun (WGS) entry which is preliminary data.</text>
</comment>
<accession>A0AAV1TTV0</accession>
<dbReference type="GO" id="GO:0003677">
    <property type="term" value="F:DNA binding"/>
    <property type="evidence" value="ECO:0007669"/>
    <property type="project" value="UniProtKB-KW"/>
</dbReference>
<dbReference type="Proteomes" id="UP001162060">
    <property type="component" value="Unassembled WGS sequence"/>
</dbReference>
<evidence type="ECO:0000256" key="7">
    <source>
        <dbReference type="SAM" id="MobiDB-lite"/>
    </source>
</evidence>
<dbReference type="PANTHER" id="PTHR46373:SF2">
    <property type="entry name" value="RWP-RK DOMAIN-CONTAINING PROTEIN"/>
    <property type="match status" value="1"/>
</dbReference>
<keyword evidence="6" id="KW-0539">Nucleus</keyword>
<feature type="region of interest" description="Disordered" evidence="7">
    <location>
        <begin position="103"/>
        <end position="131"/>
    </location>
</feature>